<protein>
    <submittedName>
        <fullName evidence="2">DUF302 domain-containing protein</fullName>
    </submittedName>
</protein>
<dbReference type="InterPro" id="IPR035923">
    <property type="entry name" value="TT1751-like_sf"/>
</dbReference>
<dbReference type="Proteomes" id="UP000472839">
    <property type="component" value="Unassembled WGS sequence"/>
</dbReference>
<dbReference type="RefSeq" id="WP_152187563.1">
    <property type="nucleotide sequence ID" value="NZ_WFKI01000002.1"/>
</dbReference>
<sequence length="156" mass="18120">MRSFIVLFIFLIFSLNLQAEYKKIVYSDYVVYETSGKYENIIFTLLDEINQNGFISSYRANIGNAVKNISSFYKKEPIFTKAEKIGFCRQTLTLEMMEENPNNLMFCPLSIAIYELVNKKGTVKIVYRLAEISNKKSNVLQKVNKEILQLIENSLE</sequence>
<name>A0A6L4WWN4_9BACT</name>
<dbReference type="Proteomes" id="UP000461010">
    <property type="component" value="Unassembled WGS sequence"/>
</dbReference>
<evidence type="ECO:0000313" key="5">
    <source>
        <dbReference type="Proteomes" id="UP000472839"/>
    </source>
</evidence>
<organism evidence="2 5">
    <name type="scientific">Poseidonibacter ostreae</name>
    <dbReference type="NCBI Taxonomy" id="2654171"/>
    <lineage>
        <taxon>Bacteria</taxon>
        <taxon>Pseudomonadati</taxon>
        <taxon>Campylobacterota</taxon>
        <taxon>Epsilonproteobacteria</taxon>
        <taxon>Campylobacterales</taxon>
        <taxon>Arcobacteraceae</taxon>
        <taxon>Poseidonibacter</taxon>
    </lineage>
</organism>
<accession>A0A6L4WWN4</accession>
<evidence type="ECO:0000313" key="2">
    <source>
        <dbReference type="EMBL" id="KAB7891034.1"/>
    </source>
</evidence>
<dbReference type="AlphaFoldDB" id="A0A6L4WWN4"/>
<dbReference type="EMBL" id="WFKJ01000002">
    <property type="protein sequence ID" value="KAB7892758.1"/>
    <property type="molecule type" value="Genomic_DNA"/>
</dbReference>
<dbReference type="SUPFAM" id="SSF103247">
    <property type="entry name" value="TT1751-like"/>
    <property type="match status" value="1"/>
</dbReference>
<dbReference type="InterPro" id="IPR005180">
    <property type="entry name" value="DUF302"/>
</dbReference>
<reference evidence="4 5" key="1">
    <citation type="submission" date="2019-10" db="EMBL/GenBank/DDBJ databases">
        <title>Poseidonibacter ostreae sp. nov., isolated from the gut of the Ostrea denselamellosa.</title>
        <authorList>
            <person name="Choi A."/>
        </authorList>
    </citation>
    <scope>NUCLEOTIDE SEQUENCE [LARGE SCALE GENOMIC DNA]</scope>
    <source>
        <strain evidence="2 5">SJOD-M-33</strain>
        <strain evidence="3 4">SJOD-M-5</strain>
    </source>
</reference>
<feature type="domain" description="DUF302" evidence="1">
    <location>
        <begin position="81"/>
        <end position="127"/>
    </location>
</feature>
<comment type="caution">
    <text evidence="2">The sequence shown here is derived from an EMBL/GenBank/DDBJ whole genome shotgun (WGS) entry which is preliminary data.</text>
</comment>
<evidence type="ECO:0000313" key="3">
    <source>
        <dbReference type="EMBL" id="KAB7892758.1"/>
    </source>
</evidence>
<keyword evidence="4" id="KW-1185">Reference proteome</keyword>
<proteinExistence type="predicted"/>
<gene>
    <name evidence="3" type="ORF">GBG18_01040</name>
    <name evidence="2" type="ORF">GBG19_01330</name>
</gene>
<evidence type="ECO:0000313" key="4">
    <source>
        <dbReference type="Proteomes" id="UP000461010"/>
    </source>
</evidence>
<dbReference type="EMBL" id="WFKK01000002">
    <property type="protein sequence ID" value="KAB7891034.1"/>
    <property type="molecule type" value="Genomic_DNA"/>
</dbReference>
<evidence type="ECO:0000259" key="1">
    <source>
        <dbReference type="Pfam" id="PF03625"/>
    </source>
</evidence>
<dbReference type="Gene3D" id="3.30.310.70">
    <property type="entry name" value="TT1751-like domain"/>
    <property type="match status" value="1"/>
</dbReference>
<dbReference type="Pfam" id="PF03625">
    <property type="entry name" value="DUF302"/>
    <property type="match status" value="1"/>
</dbReference>